<evidence type="ECO:0008006" key="3">
    <source>
        <dbReference type="Google" id="ProtNLM"/>
    </source>
</evidence>
<proteinExistence type="predicted"/>
<dbReference type="InterPro" id="IPR028964">
    <property type="entry name" value="Imm8"/>
</dbReference>
<name>A0ABD5CII2_9BURK</name>
<evidence type="ECO:0000313" key="1">
    <source>
        <dbReference type="EMBL" id="MDR6203684.1"/>
    </source>
</evidence>
<dbReference type="AlphaFoldDB" id="A0ABD5CII2"/>
<dbReference type="Pfam" id="PF15586">
    <property type="entry name" value="Imm8"/>
    <property type="match status" value="1"/>
</dbReference>
<organism evidence="1 2">
    <name type="scientific">Paraburkholderia graminis</name>
    <dbReference type="NCBI Taxonomy" id="60548"/>
    <lineage>
        <taxon>Bacteria</taxon>
        <taxon>Pseudomonadati</taxon>
        <taxon>Pseudomonadota</taxon>
        <taxon>Betaproteobacteria</taxon>
        <taxon>Burkholderiales</taxon>
        <taxon>Burkholderiaceae</taxon>
        <taxon>Paraburkholderia</taxon>
    </lineage>
</organism>
<comment type="caution">
    <text evidence="1">The sequence shown here is derived from an EMBL/GenBank/DDBJ whole genome shotgun (WGS) entry which is preliminary data.</text>
</comment>
<dbReference type="EMBL" id="JAVIZN010000002">
    <property type="protein sequence ID" value="MDR6203684.1"/>
    <property type="molecule type" value="Genomic_DNA"/>
</dbReference>
<gene>
    <name evidence="1" type="ORF">QF025_002404</name>
</gene>
<evidence type="ECO:0000313" key="2">
    <source>
        <dbReference type="Proteomes" id="UP001245184"/>
    </source>
</evidence>
<dbReference type="Proteomes" id="UP001245184">
    <property type="component" value="Unassembled WGS sequence"/>
</dbReference>
<accession>A0ABD5CII2</accession>
<dbReference type="RefSeq" id="WP_006048757.1">
    <property type="nucleotide sequence ID" value="NZ_ATXV01000018.1"/>
</dbReference>
<sequence>MMRAKLKGISSPDVELRTYWPEDEACFGFLVELQIGPENEKGADLFQTMVCTPDWIKAKYSDRKAVWGRHMLIVFEYDLAEIESAISRYVESCTADDWHGLALKLSRFGGWEFEDYQP</sequence>
<protein>
    <recommendedName>
        <fullName evidence="3">Immunity protein 8 of polymorphic toxin system</fullName>
    </recommendedName>
</protein>
<reference evidence="1 2" key="1">
    <citation type="submission" date="2023-08" db="EMBL/GenBank/DDBJ databases">
        <title>Genome sequencing of plant associated microbes to promote plant fitness in Sorghum bicolor and Oryza sativa.</title>
        <authorList>
            <person name="Coleman-Derr D."/>
        </authorList>
    </citation>
    <scope>NUCLEOTIDE SEQUENCE [LARGE SCALE GENOMIC DNA]</scope>
    <source>
        <strain evidence="1 2">SLBN-33</strain>
    </source>
</reference>